<dbReference type="GO" id="GO:0006465">
    <property type="term" value="P:signal peptide processing"/>
    <property type="evidence" value="ECO:0007669"/>
    <property type="project" value="InterPro"/>
</dbReference>
<dbReference type="CDD" id="cd06530">
    <property type="entry name" value="S26_SPase_I"/>
    <property type="match status" value="1"/>
</dbReference>
<evidence type="ECO:0000313" key="10">
    <source>
        <dbReference type="Proteomes" id="UP000886890"/>
    </source>
</evidence>
<keyword evidence="7" id="KW-1133">Transmembrane helix</keyword>
<keyword evidence="7" id="KW-0645">Protease</keyword>
<protein>
    <recommendedName>
        <fullName evidence="4 7">Signal peptidase I</fullName>
        <ecNumber evidence="4 7">3.4.21.89</ecNumber>
    </recommendedName>
</protein>
<organism evidence="9 10">
    <name type="scientific">Candidatus Fusicatenibacter merdavium</name>
    <dbReference type="NCBI Taxonomy" id="2838600"/>
    <lineage>
        <taxon>Bacteria</taxon>
        <taxon>Bacillati</taxon>
        <taxon>Bacillota</taxon>
        <taxon>Clostridia</taxon>
        <taxon>Lachnospirales</taxon>
        <taxon>Lachnospiraceae</taxon>
        <taxon>Fusicatenibacter</taxon>
    </lineage>
</organism>
<name>A0A9D2BJF6_9FIRM</name>
<keyword evidence="7" id="KW-0812">Transmembrane</keyword>
<evidence type="ECO:0000259" key="8">
    <source>
        <dbReference type="Pfam" id="PF10502"/>
    </source>
</evidence>
<evidence type="ECO:0000256" key="1">
    <source>
        <dbReference type="ARBA" id="ARBA00000677"/>
    </source>
</evidence>
<dbReference type="InterPro" id="IPR036286">
    <property type="entry name" value="LexA/Signal_pep-like_sf"/>
</dbReference>
<dbReference type="InterPro" id="IPR019533">
    <property type="entry name" value="Peptidase_S26"/>
</dbReference>
<evidence type="ECO:0000256" key="7">
    <source>
        <dbReference type="RuleBase" id="RU362042"/>
    </source>
</evidence>
<dbReference type="PROSITE" id="PS00761">
    <property type="entry name" value="SPASE_I_3"/>
    <property type="match status" value="1"/>
</dbReference>
<dbReference type="PANTHER" id="PTHR43390:SF1">
    <property type="entry name" value="CHLOROPLAST PROCESSING PEPTIDASE"/>
    <property type="match status" value="1"/>
</dbReference>
<dbReference type="InterPro" id="IPR000223">
    <property type="entry name" value="Pept_S26A_signal_pept_1"/>
</dbReference>
<dbReference type="EMBL" id="DXEK01000142">
    <property type="protein sequence ID" value="HIX77637.1"/>
    <property type="molecule type" value="Genomic_DNA"/>
</dbReference>
<dbReference type="AlphaFoldDB" id="A0A9D2BJF6"/>
<comment type="caution">
    <text evidence="9">The sequence shown here is derived from an EMBL/GenBank/DDBJ whole genome shotgun (WGS) entry which is preliminary data.</text>
</comment>
<dbReference type="GO" id="GO:0004252">
    <property type="term" value="F:serine-type endopeptidase activity"/>
    <property type="evidence" value="ECO:0007669"/>
    <property type="project" value="InterPro"/>
</dbReference>
<dbReference type="GO" id="GO:0009003">
    <property type="term" value="F:signal peptidase activity"/>
    <property type="evidence" value="ECO:0007669"/>
    <property type="project" value="UniProtKB-EC"/>
</dbReference>
<accession>A0A9D2BJF6</accession>
<feature type="domain" description="Peptidase S26" evidence="8">
    <location>
        <begin position="21"/>
        <end position="174"/>
    </location>
</feature>
<dbReference type="EC" id="3.4.21.89" evidence="4 7"/>
<comment type="subcellular location">
    <subcellularLocation>
        <location evidence="2">Cell membrane</location>
        <topology evidence="2">Single-pass type II membrane protein</topology>
    </subcellularLocation>
    <subcellularLocation>
        <location evidence="7">Membrane</location>
        <topology evidence="7">Single-pass type II membrane protein</topology>
    </subcellularLocation>
</comment>
<sequence length="187" mass="20990">MKTQYMKKHFYKNRIRSVMLWVVEIVIVLLLAALFAIFMCKSIVVQEGSMEPTLEAGNEVLINTAAYRFSSPKRGDIIAFRLGDDTSSSVHIKRIIGLPGETVLINEGQVYIDGVPYSEDDMPAMENSGVAEKTVTLGEDEYFVLGDNRNSSEDSRYSTIGMVQEDDIIGKIWFRTGPLSEIGLIRR</sequence>
<dbReference type="Pfam" id="PF10502">
    <property type="entry name" value="Peptidase_S26"/>
    <property type="match status" value="1"/>
</dbReference>
<dbReference type="GO" id="GO:0005886">
    <property type="term" value="C:plasma membrane"/>
    <property type="evidence" value="ECO:0007669"/>
    <property type="project" value="UniProtKB-SubCell"/>
</dbReference>
<dbReference type="Proteomes" id="UP000886890">
    <property type="component" value="Unassembled WGS sequence"/>
</dbReference>
<reference evidence="9" key="1">
    <citation type="journal article" date="2021" name="PeerJ">
        <title>Extensive microbial diversity within the chicken gut microbiome revealed by metagenomics and culture.</title>
        <authorList>
            <person name="Gilroy R."/>
            <person name="Ravi A."/>
            <person name="Getino M."/>
            <person name="Pursley I."/>
            <person name="Horton D.L."/>
            <person name="Alikhan N.F."/>
            <person name="Baker D."/>
            <person name="Gharbi K."/>
            <person name="Hall N."/>
            <person name="Watson M."/>
            <person name="Adriaenssens E.M."/>
            <person name="Foster-Nyarko E."/>
            <person name="Jarju S."/>
            <person name="Secka A."/>
            <person name="Antonio M."/>
            <person name="Oren A."/>
            <person name="Chaudhuri R.R."/>
            <person name="La Ragione R."/>
            <person name="Hildebrand F."/>
            <person name="Pallen M.J."/>
        </authorList>
    </citation>
    <scope>NUCLEOTIDE SEQUENCE</scope>
    <source>
        <strain evidence="9">CHK183-1962</strain>
    </source>
</reference>
<feature type="transmembrane region" description="Helical" evidence="7">
    <location>
        <begin position="20"/>
        <end position="39"/>
    </location>
</feature>
<comment type="similarity">
    <text evidence="3 7">Belongs to the peptidase S26 family.</text>
</comment>
<keyword evidence="5 7" id="KW-0378">Hydrolase</keyword>
<comment type="catalytic activity">
    <reaction evidence="1 7">
        <text>Cleavage of hydrophobic, N-terminal signal or leader sequences from secreted and periplasmic proteins.</text>
        <dbReference type="EC" id="3.4.21.89"/>
    </reaction>
</comment>
<evidence type="ECO:0000256" key="4">
    <source>
        <dbReference type="ARBA" id="ARBA00013208"/>
    </source>
</evidence>
<feature type="active site" evidence="6">
    <location>
        <position position="49"/>
    </location>
</feature>
<dbReference type="InterPro" id="IPR019757">
    <property type="entry name" value="Pept_S26A_signal_pept_1_Lys-AS"/>
</dbReference>
<evidence type="ECO:0000256" key="3">
    <source>
        <dbReference type="ARBA" id="ARBA00009370"/>
    </source>
</evidence>
<dbReference type="Gene3D" id="2.10.109.10">
    <property type="entry name" value="Umud Fragment, subunit A"/>
    <property type="match status" value="1"/>
</dbReference>
<evidence type="ECO:0000256" key="5">
    <source>
        <dbReference type="ARBA" id="ARBA00022801"/>
    </source>
</evidence>
<dbReference type="PANTHER" id="PTHR43390">
    <property type="entry name" value="SIGNAL PEPTIDASE I"/>
    <property type="match status" value="1"/>
</dbReference>
<dbReference type="PRINTS" id="PR00727">
    <property type="entry name" value="LEADERPTASE"/>
</dbReference>
<keyword evidence="7" id="KW-0472">Membrane</keyword>
<dbReference type="SUPFAM" id="SSF51306">
    <property type="entry name" value="LexA/Signal peptidase"/>
    <property type="match status" value="1"/>
</dbReference>
<dbReference type="PROSITE" id="PS00760">
    <property type="entry name" value="SPASE_I_2"/>
    <property type="match status" value="1"/>
</dbReference>
<dbReference type="InterPro" id="IPR019758">
    <property type="entry name" value="Pept_S26A_signal_pept_1_CS"/>
</dbReference>
<evidence type="ECO:0000256" key="2">
    <source>
        <dbReference type="ARBA" id="ARBA00004401"/>
    </source>
</evidence>
<evidence type="ECO:0000313" key="9">
    <source>
        <dbReference type="EMBL" id="HIX77637.1"/>
    </source>
</evidence>
<feature type="active site" evidence="6">
    <location>
        <position position="93"/>
    </location>
</feature>
<proteinExistence type="inferred from homology"/>
<gene>
    <name evidence="9" type="primary">lepB</name>
    <name evidence="9" type="ORF">H9734_08610</name>
</gene>
<evidence type="ECO:0000256" key="6">
    <source>
        <dbReference type="PIRSR" id="PIRSR600223-1"/>
    </source>
</evidence>
<reference evidence="9" key="2">
    <citation type="submission" date="2021-04" db="EMBL/GenBank/DDBJ databases">
        <authorList>
            <person name="Gilroy R."/>
        </authorList>
    </citation>
    <scope>NUCLEOTIDE SEQUENCE</scope>
    <source>
        <strain evidence="9">CHK183-1962</strain>
    </source>
</reference>
<dbReference type="NCBIfam" id="TIGR02227">
    <property type="entry name" value="sigpep_I_bact"/>
    <property type="match status" value="1"/>
</dbReference>